<evidence type="ECO:0000313" key="1">
    <source>
        <dbReference type="EMBL" id="GAW04679.1"/>
    </source>
</evidence>
<protein>
    <submittedName>
        <fullName evidence="1">Uncharacterized protein</fullName>
    </submittedName>
</protein>
<dbReference type="AlphaFoldDB" id="A0A1Q3EC11"/>
<reference evidence="1 2" key="1">
    <citation type="submission" date="2016-08" db="EMBL/GenBank/DDBJ databases">
        <authorList>
            <consortium name="Lentinula edodes genome sequencing consortium"/>
            <person name="Sakamoto Y."/>
            <person name="Nakade K."/>
            <person name="Sato S."/>
            <person name="Yoshida Y."/>
            <person name="Miyazaki K."/>
            <person name="Natsume S."/>
            <person name="Konno N."/>
        </authorList>
    </citation>
    <scope>NUCLEOTIDE SEQUENCE [LARGE SCALE GENOMIC DNA]</scope>
    <source>
        <strain evidence="1 2">NBRC 111202</strain>
    </source>
</reference>
<organism evidence="1 2">
    <name type="scientific">Lentinula edodes</name>
    <name type="common">Shiitake mushroom</name>
    <name type="synonym">Lentinus edodes</name>
    <dbReference type="NCBI Taxonomy" id="5353"/>
    <lineage>
        <taxon>Eukaryota</taxon>
        <taxon>Fungi</taxon>
        <taxon>Dikarya</taxon>
        <taxon>Basidiomycota</taxon>
        <taxon>Agaricomycotina</taxon>
        <taxon>Agaricomycetes</taxon>
        <taxon>Agaricomycetidae</taxon>
        <taxon>Agaricales</taxon>
        <taxon>Marasmiineae</taxon>
        <taxon>Omphalotaceae</taxon>
        <taxon>Lentinula</taxon>
    </lineage>
</organism>
<accession>A0A1Q3EC11</accession>
<reference evidence="1 2" key="2">
    <citation type="submission" date="2017-02" db="EMBL/GenBank/DDBJ databases">
        <title>A genome survey and senescence transcriptome analysis in Lentinula edodes.</title>
        <authorList>
            <person name="Sakamoto Y."/>
            <person name="Nakade K."/>
            <person name="Sato S."/>
            <person name="Yoshida Y."/>
            <person name="Miyazaki K."/>
            <person name="Natsume S."/>
            <person name="Konno N."/>
        </authorList>
    </citation>
    <scope>NUCLEOTIDE SEQUENCE [LARGE SCALE GENOMIC DNA]</scope>
    <source>
        <strain evidence="1 2">NBRC 111202</strain>
    </source>
</reference>
<sequence>MAASSTLSLEESTELFSNFDTEHSTRLISIMLSNKTPYPPSYNDFCDVSLIKITEDSFAANGPFKRYQRFTSV</sequence>
<proteinExistence type="predicted"/>
<keyword evidence="2" id="KW-1185">Reference proteome</keyword>
<dbReference type="EMBL" id="BDGU01000205">
    <property type="protein sequence ID" value="GAW04679.1"/>
    <property type="molecule type" value="Genomic_DNA"/>
</dbReference>
<name>A0A1Q3EC11_LENED</name>
<evidence type="ECO:0000313" key="2">
    <source>
        <dbReference type="Proteomes" id="UP000188533"/>
    </source>
</evidence>
<dbReference type="Proteomes" id="UP000188533">
    <property type="component" value="Unassembled WGS sequence"/>
</dbReference>
<gene>
    <name evidence="1" type="ORF">LENED_006485</name>
</gene>
<comment type="caution">
    <text evidence="1">The sequence shown here is derived from an EMBL/GenBank/DDBJ whole genome shotgun (WGS) entry which is preliminary data.</text>
</comment>